<sequence length="56" mass="6038">MSEPEPSEADLVAAEVDVHEWGPTEEDEEQVLRDLGYVLNPVTGVYEGEGHAVGDA</sequence>
<keyword evidence="2" id="KW-1185">Reference proteome</keyword>
<reference evidence="1 2" key="1">
    <citation type="submission" date="2021-01" db="EMBL/GenBank/DDBJ databases">
        <title>Whole genome shotgun sequence of Planotetraspora kaengkrachanensis NBRC 104272.</title>
        <authorList>
            <person name="Komaki H."/>
            <person name="Tamura T."/>
        </authorList>
    </citation>
    <scope>NUCLEOTIDE SEQUENCE [LARGE SCALE GENOMIC DNA]</scope>
    <source>
        <strain evidence="1 2">NBRC 104272</strain>
    </source>
</reference>
<protein>
    <submittedName>
        <fullName evidence="1">Uncharacterized protein</fullName>
    </submittedName>
</protein>
<evidence type="ECO:0000313" key="1">
    <source>
        <dbReference type="EMBL" id="GIG80914.1"/>
    </source>
</evidence>
<comment type="caution">
    <text evidence="1">The sequence shown here is derived from an EMBL/GenBank/DDBJ whole genome shotgun (WGS) entry which is preliminary data.</text>
</comment>
<organism evidence="1 2">
    <name type="scientific">Planotetraspora kaengkrachanensis</name>
    <dbReference type="NCBI Taxonomy" id="575193"/>
    <lineage>
        <taxon>Bacteria</taxon>
        <taxon>Bacillati</taxon>
        <taxon>Actinomycetota</taxon>
        <taxon>Actinomycetes</taxon>
        <taxon>Streptosporangiales</taxon>
        <taxon>Streptosporangiaceae</taxon>
        <taxon>Planotetraspora</taxon>
    </lineage>
</organism>
<gene>
    <name evidence="1" type="ORF">Pka01_40410</name>
</gene>
<dbReference type="Proteomes" id="UP000630097">
    <property type="component" value="Unassembled WGS sequence"/>
</dbReference>
<evidence type="ECO:0000313" key="2">
    <source>
        <dbReference type="Proteomes" id="UP000630097"/>
    </source>
</evidence>
<name>A0A8J3PTT8_9ACTN</name>
<accession>A0A8J3PTT8</accession>
<dbReference type="AlphaFoldDB" id="A0A8J3PTT8"/>
<dbReference type="EMBL" id="BONV01000017">
    <property type="protein sequence ID" value="GIG80914.1"/>
    <property type="molecule type" value="Genomic_DNA"/>
</dbReference>
<proteinExistence type="predicted"/>
<dbReference type="RefSeq" id="WP_203884300.1">
    <property type="nucleotide sequence ID" value="NZ_BAABHH010000025.1"/>
</dbReference>